<reference evidence="21" key="1">
    <citation type="submission" date="2020-11" db="EMBL/GenBank/DDBJ databases">
        <authorList>
            <person name="Tran Van P."/>
        </authorList>
    </citation>
    <scope>NUCLEOTIDE SEQUENCE</scope>
</reference>
<keyword evidence="11" id="KW-0378">Hydrolase</keyword>
<evidence type="ECO:0000313" key="21">
    <source>
        <dbReference type="EMBL" id="CAD7649432.1"/>
    </source>
</evidence>
<evidence type="ECO:0000256" key="17">
    <source>
        <dbReference type="ARBA" id="ARBA00023301"/>
    </source>
</evidence>
<keyword evidence="22" id="KW-1185">Reference proteome</keyword>
<evidence type="ECO:0000256" key="2">
    <source>
        <dbReference type="ARBA" id="ARBA00010649"/>
    </source>
</evidence>
<dbReference type="Proteomes" id="UP000728032">
    <property type="component" value="Unassembled WGS sequence"/>
</dbReference>
<evidence type="ECO:0000256" key="5">
    <source>
        <dbReference type="ARBA" id="ARBA00022475"/>
    </source>
</evidence>
<gene>
    <name evidence="21" type="ORF">ONB1V03_LOCUS7295</name>
</gene>
<protein>
    <recommendedName>
        <fullName evidence="3">Protein hedgehog</fullName>
    </recommendedName>
</protein>
<evidence type="ECO:0000256" key="14">
    <source>
        <dbReference type="ARBA" id="ARBA00023136"/>
    </source>
</evidence>
<keyword evidence="15" id="KW-0564">Palmitate</keyword>
<dbReference type="GO" id="GO:0010468">
    <property type="term" value="P:regulation of gene expression"/>
    <property type="evidence" value="ECO:0007669"/>
    <property type="project" value="TreeGrafter"/>
</dbReference>
<dbReference type="SUPFAM" id="SSF55166">
    <property type="entry name" value="Hedgehog/DD-peptidase"/>
    <property type="match status" value="1"/>
</dbReference>
<keyword evidence="16" id="KW-0449">Lipoprotein</keyword>
<comment type="subcellular location">
    <subcellularLocation>
        <location evidence="1">Cell membrane</location>
        <topology evidence="1">Lipid-anchor</topology>
    </subcellularLocation>
</comment>
<sequence>MPTRRPNWPFIWPINCLTTTIHTTGPIHPIHPIHPIQTTINFDFNFADPLSHCMHCLCVSSSRAIHSTISPITTTSHTISADISATSSPDSTRTVKHRPLYRPHRPTAYSVSKSCPISATIALLIVIMLFIDVTHACGPGRGGGRRRSPRKLTPLVFKQHVPNVSENTLGASGQPDGKVSKDQQRFRELVPNYNNDIIFKDEEGTGADRLMTQRLKEKLNTLAISVMNQWPGVKLRVTEGWDEEGHHAIDSLHYEGRAVDITTSDRDRSKYGMLARLAVEAGFDWVYYESRFHIHCSVKSGAYTRISKLDNMAAKEATVRSMQ</sequence>
<keyword evidence="7" id="KW-0808">Transferase</keyword>
<feature type="domain" description="Hedgehog N-terminal signalling" evidence="20">
    <location>
        <begin position="137"/>
        <end position="297"/>
    </location>
</feature>
<evidence type="ECO:0000256" key="12">
    <source>
        <dbReference type="ARBA" id="ARBA00022813"/>
    </source>
</evidence>
<dbReference type="GO" id="GO:0007224">
    <property type="term" value="P:smoothened signaling pathway"/>
    <property type="evidence" value="ECO:0007669"/>
    <property type="project" value="TreeGrafter"/>
</dbReference>
<dbReference type="OrthoDB" id="5212at2759"/>
<dbReference type="InterPro" id="IPR000320">
    <property type="entry name" value="Hedgehog_signalling_dom"/>
</dbReference>
<dbReference type="InterPro" id="IPR009045">
    <property type="entry name" value="Zn_M74/Hedgehog-like"/>
</dbReference>
<accession>A0A7R9LWZ0</accession>
<dbReference type="GO" id="GO:0005113">
    <property type="term" value="F:patched binding"/>
    <property type="evidence" value="ECO:0007669"/>
    <property type="project" value="TreeGrafter"/>
</dbReference>
<evidence type="ECO:0000256" key="13">
    <source>
        <dbReference type="ARBA" id="ARBA00022837"/>
    </source>
</evidence>
<organism evidence="21">
    <name type="scientific">Oppiella nova</name>
    <dbReference type="NCBI Taxonomy" id="334625"/>
    <lineage>
        <taxon>Eukaryota</taxon>
        <taxon>Metazoa</taxon>
        <taxon>Ecdysozoa</taxon>
        <taxon>Arthropoda</taxon>
        <taxon>Chelicerata</taxon>
        <taxon>Arachnida</taxon>
        <taxon>Acari</taxon>
        <taxon>Acariformes</taxon>
        <taxon>Sarcoptiformes</taxon>
        <taxon>Oribatida</taxon>
        <taxon>Brachypylina</taxon>
        <taxon>Oppioidea</taxon>
        <taxon>Oppiidae</taxon>
        <taxon>Oppiella</taxon>
    </lineage>
</organism>
<dbReference type="Gene3D" id="3.30.1380.10">
    <property type="match status" value="1"/>
</dbReference>
<dbReference type="AlphaFoldDB" id="A0A7R9LWZ0"/>
<dbReference type="EMBL" id="OC918458">
    <property type="protein sequence ID" value="CAD7649432.1"/>
    <property type="molecule type" value="Genomic_DNA"/>
</dbReference>
<dbReference type="GO" id="GO:0007267">
    <property type="term" value="P:cell-cell signaling"/>
    <property type="evidence" value="ECO:0007669"/>
    <property type="project" value="InterPro"/>
</dbReference>
<proteinExistence type="inferred from homology"/>
<evidence type="ECO:0000256" key="6">
    <source>
        <dbReference type="ARBA" id="ARBA00022670"/>
    </source>
</evidence>
<comment type="catalytic activity">
    <reaction evidence="19">
        <text>glycyl-L-cysteinyl-[protein] + cholesterol + H(+) = [protein]-C-terminal glycyl cholesterol ester + N-terminal L-cysteinyl-[protein]</text>
        <dbReference type="Rhea" id="RHEA:59504"/>
        <dbReference type="Rhea" id="RHEA-COMP:12707"/>
        <dbReference type="Rhea" id="RHEA-COMP:15369"/>
        <dbReference type="Rhea" id="RHEA-COMP:15374"/>
        <dbReference type="ChEBI" id="CHEBI:15378"/>
        <dbReference type="ChEBI" id="CHEBI:16113"/>
        <dbReference type="ChEBI" id="CHEBI:65250"/>
        <dbReference type="ChEBI" id="CHEBI:143135"/>
        <dbReference type="ChEBI" id="CHEBI:143140"/>
    </reaction>
    <physiologicalReaction direction="left-to-right" evidence="19">
        <dbReference type="Rhea" id="RHEA:59505"/>
    </physiologicalReaction>
</comment>
<dbReference type="PANTHER" id="PTHR11889:SF31">
    <property type="entry name" value="PROTEIN HEDGEHOG"/>
    <property type="match status" value="1"/>
</dbReference>
<evidence type="ECO:0000256" key="4">
    <source>
        <dbReference type="ARBA" id="ARBA00022473"/>
    </source>
</evidence>
<evidence type="ECO:0000256" key="3">
    <source>
        <dbReference type="ARBA" id="ARBA00021970"/>
    </source>
</evidence>
<evidence type="ECO:0000256" key="7">
    <source>
        <dbReference type="ARBA" id="ARBA00022679"/>
    </source>
</evidence>
<dbReference type="GO" id="GO:0009653">
    <property type="term" value="P:anatomical structure morphogenesis"/>
    <property type="evidence" value="ECO:0007669"/>
    <property type="project" value="UniProtKB-KW"/>
</dbReference>
<keyword evidence="4" id="KW-0217">Developmental protein</keyword>
<dbReference type="InterPro" id="IPR001657">
    <property type="entry name" value="Hedgehog"/>
</dbReference>
<name>A0A7R9LWZ0_9ACAR</name>
<evidence type="ECO:0000256" key="9">
    <source>
        <dbReference type="ARBA" id="ARBA00022723"/>
    </source>
</evidence>
<evidence type="ECO:0000259" key="20">
    <source>
        <dbReference type="Pfam" id="PF01085"/>
    </source>
</evidence>
<dbReference type="FunFam" id="3.30.1380.10:FF:000001">
    <property type="entry name" value="Indian hedgehog"/>
    <property type="match status" value="1"/>
</dbReference>
<dbReference type="PANTHER" id="PTHR11889">
    <property type="entry name" value="HEDGEHOG"/>
    <property type="match status" value="1"/>
</dbReference>
<keyword evidence="12" id="KW-0068">Autocatalytic cleavage</keyword>
<keyword evidence="10" id="KW-0732">Signal</keyword>
<keyword evidence="17" id="KW-0504">Morphogen</keyword>
<dbReference type="Pfam" id="PF01085">
    <property type="entry name" value="HH_signal"/>
    <property type="match status" value="1"/>
</dbReference>
<keyword evidence="9" id="KW-0479">Metal-binding</keyword>
<evidence type="ECO:0000256" key="18">
    <source>
        <dbReference type="ARBA" id="ARBA00045369"/>
    </source>
</evidence>
<dbReference type="GO" id="GO:0005509">
    <property type="term" value="F:calcium ion binding"/>
    <property type="evidence" value="ECO:0007669"/>
    <property type="project" value="TreeGrafter"/>
</dbReference>
<dbReference type="GO" id="GO:0007367">
    <property type="term" value="P:segment polarity determination"/>
    <property type="evidence" value="ECO:0007669"/>
    <property type="project" value="UniProtKB-KW"/>
</dbReference>
<dbReference type="GO" id="GO:0001708">
    <property type="term" value="P:cell fate specification"/>
    <property type="evidence" value="ECO:0007669"/>
    <property type="project" value="TreeGrafter"/>
</dbReference>
<keyword evidence="13" id="KW-0106">Calcium</keyword>
<dbReference type="GO" id="GO:0005615">
    <property type="term" value="C:extracellular space"/>
    <property type="evidence" value="ECO:0007669"/>
    <property type="project" value="TreeGrafter"/>
</dbReference>
<keyword evidence="14" id="KW-0472">Membrane</keyword>
<keyword evidence="6" id="KW-0645">Protease</keyword>
<dbReference type="GO" id="GO:0016740">
    <property type="term" value="F:transferase activity"/>
    <property type="evidence" value="ECO:0007669"/>
    <property type="project" value="UniProtKB-KW"/>
</dbReference>
<feature type="non-terminal residue" evidence="21">
    <location>
        <position position="1"/>
    </location>
</feature>
<evidence type="ECO:0000256" key="16">
    <source>
        <dbReference type="ARBA" id="ARBA00023288"/>
    </source>
</evidence>
<evidence type="ECO:0000256" key="15">
    <source>
        <dbReference type="ARBA" id="ARBA00023139"/>
    </source>
</evidence>
<dbReference type="GO" id="GO:0005886">
    <property type="term" value="C:plasma membrane"/>
    <property type="evidence" value="ECO:0007669"/>
    <property type="project" value="UniProtKB-SubCell"/>
</dbReference>
<comment type="similarity">
    <text evidence="2">Belongs to the hedgehog family.</text>
</comment>
<evidence type="ECO:0000256" key="8">
    <source>
        <dbReference type="ARBA" id="ARBA00022716"/>
    </source>
</evidence>
<keyword evidence="8" id="KW-0709">Segmentation polarity protein</keyword>
<dbReference type="EMBL" id="CAJPVJ010003633">
    <property type="protein sequence ID" value="CAG2167798.1"/>
    <property type="molecule type" value="Genomic_DNA"/>
</dbReference>
<evidence type="ECO:0000256" key="1">
    <source>
        <dbReference type="ARBA" id="ARBA00004193"/>
    </source>
</evidence>
<dbReference type="InterPro" id="IPR050387">
    <property type="entry name" value="Hedgehog_Signaling"/>
</dbReference>
<dbReference type="GO" id="GO:0016015">
    <property type="term" value="F:morphogen activity"/>
    <property type="evidence" value="ECO:0007669"/>
    <property type="project" value="UniProtKB-KW"/>
</dbReference>
<keyword evidence="5" id="KW-1003">Cell membrane</keyword>
<dbReference type="GO" id="GO:0006508">
    <property type="term" value="P:proteolysis"/>
    <property type="evidence" value="ECO:0007669"/>
    <property type="project" value="UniProtKB-KW"/>
</dbReference>
<dbReference type="PRINTS" id="PR00632">
    <property type="entry name" value="SONICHHOG"/>
</dbReference>
<comment type="function">
    <text evidence="18">The C-terminal part of the hedgehog protein precursor displays an autoproteolysis activity that results in the cleavage of the full-length protein into two parts (N-product and C-product). In addition, the C-terminal part displays a cholesterol transferase activity that results by the covalent attachment of a cholesterol moiety to the C-terminal of the newly generated N-product. Once cleaved, the C-product has no signaling activity and diffuses from the cell.</text>
</comment>
<evidence type="ECO:0000256" key="11">
    <source>
        <dbReference type="ARBA" id="ARBA00022801"/>
    </source>
</evidence>
<evidence type="ECO:0000256" key="19">
    <source>
        <dbReference type="ARBA" id="ARBA00048589"/>
    </source>
</evidence>
<dbReference type="GO" id="GO:0008233">
    <property type="term" value="F:peptidase activity"/>
    <property type="evidence" value="ECO:0007669"/>
    <property type="project" value="UniProtKB-KW"/>
</dbReference>
<evidence type="ECO:0000313" key="22">
    <source>
        <dbReference type="Proteomes" id="UP000728032"/>
    </source>
</evidence>
<evidence type="ECO:0000256" key="10">
    <source>
        <dbReference type="ARBA" id="ARBA00022729"/>
    </source>
</evidence>